<comment type="caution">
    <text evidence="1">The sequence shown here is derived from an EMBL/GenBank/DDBJ whole genome shotgun (WGS) entry which is preliminary data.</text>
</comment>
<organism evidence="1 2">
    <name type="scientific">Trifolium medium</name>
    <dbReference type="NCBI Taxonomy" id="97028"/>
    <lineage>
        <taxon>Eukaryota</taxon>
        <taxon>Viridiplantae</taxon>
        <taxon>Streptophyta</taxon>
        <taxon>Embryophyta</taxon>
        <taxon>Tracheophyta</taxon>
        <taxon>Spermatophyta</taxon>
        <taxon>Magnoliopsida</taxon>
        <taxon>eudicotyledons</taxon>
        <taxon>Gunneridae</taxon>
        <taxon>Pentapetalae</taxon>
        <taxon>rosids</taxon>
        <taxon>fabids</taxon>
        <taxon>Fabales</taxon>
        <taxon>Fabaceae</taxon>
        <taxon>Papilionoideae</taxon>
        <taxon>50 kb inversion clade</taxon>
        <taxon>NPAAA clade</taxon>
        <taxon>Hologalegina</taxon>
        <taxon>IRL clade</taxon>
        <taxon>Trifolieae</taxon>
        <taxon>Trifolium</taxon>
    </lineage>
</organism>
<dbReference type="Proteomes" id="UP000265520">
    <property type="component" value="Unassembled WGS sequence"/>
</dbReference>
<accession>A0A392MS56</accession>
<dbReference type="AlphaFoldDB" id="A0A392MS56"/>
<proteinExistence type="predicted"/>
<protein>
    <submittedName>
        <fullName evidence="1">Uncharacterized protein</fullName>
    </submittedName>
</protein>
<name>A0A392MS56_9FABA</name>
<evidence type="ECO:0000313" key="1">
    <source>
        <dbReference type="EMBL" id="MCH90153.1"/>
    </source>
</evidence>
<keyword evidence="2" id="KW-1185">Reference proteome</keyword>
<gene>
    <name evidence="1" type="ORF">A2U01_0011062</name>
</gene>
<dbReference type="EMBL" id="LXQA010017707">
    <property type="protein sequence ID" value="MCH90153.1"/>
    <property type="molecule type" value="Genomic_DNA"/>
</dbReference>
<evidence type="ECO:0000313" key="2">
    <source>
        <dbReference type="Proteomes" id="UP000265520"/>
    </source>
</evidence>
<sequence>MDEQVEVVRQRIQQAILTANNLDNLDR</sequence>
<feature type="non-terminal residue" evidence="1">
    <location>
        <position position="27"/>
    </location>
</feature>
<reference evidence="1 2" key="1">
    <citation type="journal article" date="2018" name="Front. Plant Sci.">
        <title>Red Clover (Trifolium pratense) and Zigzag Clover (T. medium) - A Picture of Genomic Similarities and Differences.</title>
        <authorList>
            <person name="Dluhosova J."/>
            <person name="Istvanek J."/>
            <person name="Nedelnik J."/>
            <person name="Repkova J."/>
        </authorList>
    </citation>
    <scope>NUCLEOTIDE SEQUENCE [LARGE SCALE GENOMIC DNA]</scope>
    <source>
        <strain evidence="2">cv. 10/8</strain>
        <tissue evidence="1">Leaf</tissue>
    </source>
</reference>